<dbReference type="InterPro" id="IPR016163">
    <property type="entry name" value="Ald_DH_C"/>
</dbReference>
<dbReference type="GO" id="GO:0006081">
    <property type="term" value="P:aldehyde metabolic process"/>
    <property type="evidence" value="ECO:0007669"/>
    <property type="project" value="InterPro"/>
</dbReference>
<dbReference type="RefSeq" id="WP_014828460.1">
    <property type="nucleotide sequence ID" value="NC_018068.1"/>
</dbReference>
<dbReference type="eggNOG" id="COG1012">
    <property type="taxonomic scope" value="Bacteria"/>
</dbReference>
<keyword evidence="10" id="KW-1185">Reference proteome</keyword>
<dbReference type="GO" id="GO:0005737">
    <property type="term" value="C:cytoplasm"/>
    <property type="evidence" value="ECO:0007669"/>
    <property type="project" value="TreeGrafter"/>
</dbReference>
<sequence>MSIKEILSNQRKYFNTGQTFALDFRLNALKTLKKSIRGHEKEILNALKSDLNKPAFEAYATEIGTVLEELNYALKHLPRWLRPKRAGTPILHFKSSCYTISEPYGIALIMSPWNYPFYLTLAPLIGSIAGGNCSVVKPSAYSPATSSIIAQILGECFESGFVSVIEGGRDANQALLDETFNYIFFTGGISVGKTVMAAASRNLTPVTLELGGKSPCIVDREVNIDLAARRIVWGKFLNAGQTCVAPDYLLVHSQVKKQLIAGIRDYILKFYGKTPCENEEFPKIINDKHFKRIKGYLDHGEVIIGGHYNEQRLRMAPTVIDHISWDDPIMQEEIFGPILPILEYSDISEVIQLVNARPKPLALYLFTTNKEVERKIIGRISFGGGCINDTIVHLATSEMPFGGVGESGMGSYHGKWSFHTFTHTKSILKKSNLIDIKLRYPPYGNKLSLLKKLFRE</sequence>
<dbReference type="Gene3D" id="3.40.605.10">
    <property type="entry name" value="Aldehyde Dehydrogenase, Chain A, domain 1"/>
    <property type="match status" value="1"/>
</dbReference>
<dbReference type="HOGENOM" id="CLU_005391_3_1_9"/>
<evidence type="ECO:0000256" key="4">
    <source>
        <dbReference type="PIRNR" id="PIRNR036492"/>
    </source>
</evidence>
<dbReference type="InterPro" id="IPR015590">
    <property type="entry name" value="Aldehyde_DH_dom"/>
</dbReference>
<evidence type="ECO:0000256" key="2">
    <source>
        <dbReference type="ARBA" id="ARBA00023002"/>
    </source>
</evidence>
<dbReference type="PANTHER" id="PTHR43570">
    <property type="entry name" value="ALDEHYDE DEHYDROGENASE"/>
    <property type="match status" value="1"/>
</dbReference>
<feature type="active site" evidence="5 6">
    <location>
        <position position="209"/>
    </location>
</feature>
<evidence type="ECO:0000256" key="6">
    <source>
        <dbReference type="PROSITE-ProRule" id="PRU10007"/>
    </source>
</evidence>
<evidence type="ECO:0000313" key="9">
    <source>
        <dbReference type="EMBL" id="AFM42472.1"/>
    </source>
</evidence>
<accession>I4D9J8</accession>
<feature type="domain" description="Aldehyde dehydrogenase" evidence="8">
    <location>
        <begin position="4"/>
        <end position="427"/>
    </location>
</feature>
<dbReference type="InterPro" id="IPR016162">
    <property type="entry name" value="Ald_DH_N"/>
</dbReference>
<dbReference type="InterPro" id="IPR012394">
    <property type="entry name" value="Aldehyde_DH_NAD(P)"/>
</dbReference>
<protein>
    <recommendedName>
        <fullName evidence="4">Aldehyde dehydrogenase</fullName>
    </recommendedName>
</protein>
<dbReference type="InterPro" id="IPR029510">
    <property type="entry name" value="Ald_DH_CS_GLU"/>
</dbReference>
<dbReference type="PROSITE" id="PS00070">
    <property type="entry name" value="ALDEHYDE_DEHYDR_CYS"/>
    <property type="match status" value="1"/>
</dbReference>
<evidence type="ECO:0000256" key="3">
    <source>
        <dbReference type="ARBA" id="ARBA00023027"/>
    </source>
</evidence>
<dbReference type="PANTHER" id="PTHR43570:SF16">
    <property type="entry name" value="ALDEHYDE DEHYDROGENASE TYPE III, ISOFORM Q"/>
    <property type="match status" value="1"/>
</dbReference>
<keyword evidence="3" id="KW-0520">NAD</keyword>
<keyword evidence="2 4" id="KW-0560">Oxidoreductase</keyword>
<dbReference type="Pfam" id="PF00171">
    <property type="entry name" value="Aldedh"/>
    <property type="match status" value="1"/>
</dbReference>
<dbReference type="InterPro" id="IPR016161">
    <property type="entry name" value="Ald_DH/histidinol_DH"/>
</dbReference>
<dbReference type="PROSITE" id="PS00687">
    <property type="entry name" value="ALDEHYDE_DEHYDR_GLU"/>
    <property type="match status" value="1"/>
</dbReference>
<dbReference type="STRING" id="646529.Desaci_3591"/>
<evidence type="ECO:0000256" key="7">
    <source>
        <dbReference type="RuleBase" id="RU003345"/>
    </source>
</evidence>
<gene>
    <name evidence="9" type="ordered locus">Desaci_3591</name>
</gene>
<dbReference type="FunFam" id="3.40.605.10:FF:000004">
    <property type="entry name" value="Aldehyde dehydrogenase"/>
    <property type="match status" value="1"/>
</dbReference>
<dbReference type="KEGG" id="dai:Desaci_3591"/>
<dbReference type="Gene3D" id="3.40.309.10">
    <property type="entry name" value="Aldehyde Dehydrogenase, Chain A, domain 2"/>
    <property type="match status" value="1"/>
</dbReference>
<name>I4D9J8_DESAJ</name>
<dbReference type="GO" id="GO:0004029">
    <property type="term" value="F:aldehyde dehydrogenase (NAD+) activity"/>
    <property type="evidence" value="ECO:0007669"/>
    <property type="project" value="TreeGrafter"/>
</dbReference>
<organism evidence="9 10">
    <name type="scientific">Desulfosporosinus acidiphilus (strain DSM 22704 / JCM 16185 / SJ4)</name>
    <dbReference type="NCBI Taxonomy" id="646529"/>
    <lineage>
        <taxon>Bacteria</taxon>
        <taxon>Bacillati</taxon>
        <taxon>Bacillota</taxon>
        <taxon>Clostridia</taxon>
        <taxon>Eubacteriales</taxon>
        <taxon>Desulfitobacteriaceae</taxon>
        <taxon>Desulfosporosinus</taxon>
    </lineage>
</organism>
<dbReference type="EMBL" id="CP003639">
    <property type="protein sequence ID" value="AFM42472.1"/>
    <property type="molecule type" value="Genomic_DNA"/>
</dbReference>
<evidence type="ECO:0000313" key="10">
    <source>
        <dbReference type="Proteomes" id="UP000002892"/>
    </source>
</evidence>
<evidence type="ECO:0000259" key="8">
    <source>
        <dbReference type="Pfam" id="PF00171"/>
    </source>
</evidence>
<feature type="active site" evidence="5">
    <location>
        <position position="243"/>
    </location>
</feature>
<dbReference type="OrthoDB" id="9762913at2"/>
<dbReference type="AlphaFoldDB" id="I4D9J8"/>
<dbReference type="Proteomes" id="UP000002892">
    <property type="component" value="Chromosome"/>
</dbReference>
<evidence type="ECO:0000256" key="5">
    <source>
        <dbReference type="PIRSR" id="PIRSR036492-1"/>
    </source>
</evidence>
<dbReference type="CDD" id="cd07136">
    <property type="entry name" value="ALDH_YwdH-P39616"/>
    <property type="match status" value="1"/>
</dbReference>
<proteinExistence type="inferred from homology"/>
<comment type="similarity">
    <text evidence="1 4 7">Belongs to the aldehyde dehydrogenase family.</text>
</comment>
<dbReference type="SUPFAM" id="SSF53720">
    <property type="entry name" value="ALDH-like"/>
    <property type="match status" value="1"/>
</dbReference>
<dbReference type="PIRSF" id="PIRSF036492">
    <property type="entry name" value="ALDH"/>
    <property type="match status" value="1"/>
</dbReference>
<reference evidence="9 10" key="1">
    <citation type="journal article" date="2012" name="J. Bacteriol.">
        <title>Complete genome sequences of Desulfosporosinus orientis DSM765T, Desulfosporosinus youngiae DSM17734T, Desulfosporosinus meridiei DSM13257T, and Desulfosporosinus acidiphilus DSM22704T.</title>
        <authorList>
            <person name="Pester M."/>
            <person name="Brambilla E."/>
            <person name="Alazard D."/>
            <person name="Rattei T."/>
            <person name="Weinmaier T."/>
            <person name="Han J."/>
            <person name="Lucas S."/>
            <person name="Lapidus A."/>
            <person name="Cheng J.F."/>
            <person name="Goodwin L."/>
            <person name="Pitluck S."/>
            <person name="Peters L."/>
            <person name="Ovchinnikova G."/>
            <person name="Teshima H."/>
            <person name="Detter J.C."/>
            <person name="Han C.S."/>
            <person name="Tapia R."/>
            <person name="Land M.L."/>
            <person name="Hauser L."/>
            <person name="Kyrpides N.C."/>
            <person name="Ivanova N.N."/>
            <person name="Pagani I."/>
            <person name="Huntmann M."/>
            <person name="Wei C.L."/>
            <person name="Davenport K.W."/>
            <person name="Daligault H."/>
            <person name="Chain P.S."/>
            <person name="Chen A."/>
            <person name="Mavromatis K."/>
            <person name="Markowitz V."/>
            <person name="Szeto E."/>
            <person name="Mikhailova N."/>
            <person name="Pati A."/>
            <person name="Wagner M."/>
            <person name="Woyke T."/>
            <person name="Ollivier B."/>
            <person name="Klenk H.P."/>
            <person name="Spring S."/>
            <person name="Loy A."/>
        </authorList>
    </citation>
    <scope>NUCLEOTIDE SEQUENCE [LARGE SCALE GENOMIC DNA]</scope>
    <source>
        <strain evidence="10">DSM 22704 / JCM 16185 / SJ4</strain>
    </source>
</reference>
<dbReference type="FunFam" id="3.40.309.10:FF:000003">
    <property type="entry name" value="Aldehyde dehydrogenase"/>
    <property type="match status" value="1"/>
</dbReference>
<evidence type="ECO:0000256" key="1">
    <source>
        <dbReference type="ARBA" id="ARBA00009986"/>
    </source>
</evidence>
<dbReference type="InterPro" id="IPR016160">
    <property type="entry name" value="Ald_DH_CS_CYS"/>
</dbReference>